<evidence type="ECO:0000256" key="1">
    <source>
        <dbReference type="SAM" id="Phobius"/>
    </source>
</evidence>
<keyword evidence="3" id="KW-1185">Reference proteome</keyword>
<dbReference type="EMBL" id="JAGIOO010000001">
    <property type="protein sequence ID" value="MBP2474228.1"/>
    <property type="molecule type" value="Genomic_DNA"/>
</dbReference>
<organism evidence="2 3">
    <name type="scientific">Crossiella equi</name>
    <dbReference type="NCBI Taxonomy" id="130796"/>
    <lineage>
        <taxon>Bacteria</taxon>
        <taxon>Bacillati</taxon>
        <taxon>Actinomycetota</taxon>
        <taxon>Actinomycetes</taxon>
        <taxon>Pseudonocardiales</taxon>
        <taxon>Pseudonocardiaceae</taxon>
        <taxon>Crossiella</taxon>
    </lineage>
</organism>
<keyword evidence="1" id="KW-0472">Membrane</keyword>
<keyword evidence="1" id="KW-1133">Transmembrane helix</keyword>
<protein>
    <recommendedName>
        <fullName evidence="4">DUF2510 domain-containing protein</fullName>
    </recommendedName>
</protein>
<gene>
    <name evidence="2" type="ORF">JOF53_003100</name>
</gene>
<evidence type="ECO:0008006" key="4">
    <source>
        <dbReference type="Google" id="ProtNLM"/>
    </source>
</evidence>
<comment type="caution">
    <text evidence="2">The sequence shown here is derived from an EMBL/GenBank/DDBJ whole genome shotgun (WGS) entry which is preliminary data.</text>
</comment>
<evidence type="ECO:0000313" key="2">
    <source>
        <dbReference type="EMBL" id="MBP2474228.1"/>
    </source>
</evidence>
<name>A0ABS5ACC5_9PSEU</name>
<dbReference type="RefSeq" id="WP_086781070.1">
    <property type="nucleotide sequence ID" value="NZ_JAGIOO010000001.1"/>
</dbReference>
<sequence length="85" mass="9054">MTVLESILVFAGIPLALYLGITLLTMWPNSNRGPRYRPGQEWPHEPVWWSANPAGLTTSAVPATAHTDEAAAAAATARGGARGNW</sequence>
<dbReference type="Proteomes" id="UP001519363">
    <property type="component" value="Unassembled WGS sequence"/>
</dbReference>
<reference evidence="2 3" key="1">
    <citation type="submission" date="2021-03" db="EMBL/GenBank/DDBJ databases">
        <title>Sequencing the genomes of 1000 actinobacteria strains.</title>
        <authorList>
            <person name="Klenk H.-P."/>
        </authorList>
    </citation>
    <scope>NUCLEOTIDE SEQUENCE [LARGE SCALE GENOMIC DNA]</scope>
    <source>
        <strain evidence="2 3">DSM 44580</strain>
    </source>
</reference>
<keyword evidence="1" id="KW-0812">Transmembrane</keyword>
<evidence type="ECO:0000313" key="3">
    <source>
        <dbReference type="Proteomes" id="UP001519363"/>
    </source>
</evidence>
<feature type="transmembrane region" description="Helical" evidence="1">
    <location>
        <begin position="6"/>
        <end position="27"/>
    </location>
</feature>
<accession>A0ABS5ACC5</accession>
<proteinExistence type="predicted"/>